<keyword evidence="10" id="KW-0175">Coiled coil</keyword>
<dbReference type="PANTHER" id="PTHR11630:SF47">
    <property type="entry name" value="DNA HELICASE MCM8"/>
    <property type="match status" value="1"/>
</dbReference>
<dbReference type="Pfam" id="PF17855">
    <property type="entry name" value="MCM_lid"/>
    <property type="match status" value="1"/>
</dbReference>
<dbReference type="PROSITE" id="PS00847">
    <property type="entry name" value="MCM_1"/>
    <property type="match status" value="1"/>
</dbReference>
<comment type="similarity">
    <text evidence="2 9">Belongs to the MCM family.</text>
</comment>
<dbReference type="GO" id="GO:0017116">
    <property type="term" value="F:single-stranded DNA helicase activity"/>
    <property type="evidence" value="ECO:0007669"/>
    <property type="project" value="TreeGrafter"/>
</dbReference>
<dbReference type="Pfam" id="PF25051">
    <property type="entry name" value="WHD_MCM8"/>
    <property type="match status" value="1"/>
</dbReference>
<dbReference type="PANTHER" id="PTHR11630">
    <property type="entry name" value="DNA REPLICATION LICENSING FACTOR MCM FAMILY MEMBER"/>
    <property type="match status" value="1"/>
</dbReference>
<dbReference type="Proteomes" id="UP001061958">
    <property type="component" value="Unassembled WGS sequence"/>
</dbReference>
<proteinExistence type="inferred from homology"/>
<dbReference type="InterPro" id="IPR003593">
    <property type="entry name" value="AAA+_ATPase"/>
</dbReference>
<dbReference type="Gene3D" id="2.40.50.140">
    <property type="entry name" value="Nucleic acid-binding proteins"/>
    <property type="match status" value="1"/>
</dbReference>
<dbReference type="OrthoDB" id="422555at2759"/>
<dbReference type="CDD" id="cd22247">
    <property type="entry name" value="MCM8_WHD"/>
    <property type="match status" value="1"/>
</dbReference>
<keyword evidence="13" id="KW-1185">Reference proteome</keyword>
<name>A0A9C7PUS7_9RHOD</name>
<dbReference type="Pfam" id="PF17207">
    <property type="entry name" value="MCM_OB"/>
    <property type="match status" value="1"/>
</dbReference>
<evidence type="ECO:0000256" key="2">
    <source>
        <dbReference type="ARBA" id="ARBA00008010"/>
    </source>
</evidence>
<evidence type="ECO:0000259" key="11">
    <source>
        <dbReference type="PROSITE" id="PS50051"/>
    </source>
</evidence>
<evidence type="ECO:0000313" key="13">
    <source>
        <dbReference type="Proteomes" id="UP001061958"/>
    </source>
</evidence>
<dbReference type="GO" id="GO:0003697">
    <property type="term" value="F:single-stranded DNA binding"/>
    <property type="evidence" value="ECO:0007669"/>
    <property type="project" value="TreeGrafter"/>
</dbReference>
<dbReference type="InterPro" id="IPR018525">
    <property type="entry name" value="MCM_CS"/>
</dbReference>
<evidence type="ECO:0000256" key="8">
    <source>
        <dbReference type="ARBA" id="ARBA00042306"/>
    </source>
</evidence>
<evidence type="ECO:0000256" key="9">
    <source>
        <dbReference type="RuleBase" id="RU004070"/>
    </source>
</evidence>
<evidence type="ECO:0000256" key="5">
    <source>
        <dbReference type="ARBA" id="ARBA00022840"/>
    </source>
</evidence>
<evidence type="ECO:0000256" key="3">
    <source>
        <dbReference type="ARBA" id="ARBA00012551"/>
    </source>
</evidence>
<dbReference type="InterPro" id="IPR012340">
    <property type="entry name" value="NA-bd_OB-fold"/>
</dbReference>
<comment type="subcellular location">
    <subcellularLocation>
        <location evidence="1">Nucleus</location>
    </subcellularLocation>
</comment>
<dbReference type="InterPro" id="IPR027417">
    <property type="entry name" value="P-loop_NTPase"/>
</dbReference>
<dbReference type="SUPFAM" id="SSF50249">
    <property type="entry name" value="Nucleic acid-binding proteins"/>
    <property type="match status" value="1"/>
</dbReference>
<organism evidence="12 13">
    <name type="scientific">Galdieria partita</name>
    <dbReference type="NCBI Taxonomy" id="83374"/>
    <lineage>
        <taxon>Eukaryota</taxon>
        <taxon>Rhodophyta</taxon>
        <taxon>Bangiophyceae</taxon>
        <taxon>Galdieriales</taxon>
        <taxon>Galdieriaceae</taxon>
        <taxon>Galdieria</taxon>
    </lineage>
</organism>
<evidence type="ECO:0000313" key="12">
    <source>
        <dbReference type="EMBL" id="GJQ10624.1"/>
    </source>
</evidence>
<dbReference type="AlphaFoldDB" id="A0A9C7PUS7"/>
<dbReference type="SMART" id="SM00382">
    <property type="entry name" value="AAA"/>
    <property type="match status" value="1"/>
</dbReference>
<dbReference type="GO" id="GO:0042555">
    <property type="term" value="C:MCM complex"/>
    <property type="evidence" value="ECO:0007669"/>
    <property type="project" value="TreeGrafter"/>
</dbReference>
<dbReference type="SUPFAM" id="SSF52540">
    <property type="entry name" value="P-loop containing nucleoside triphosphate hydrolases"/>
    <property type="match status" value="1"/>
</dbReference>
<evidence type="ECO:0000256" key="7">
    <source>
        <dbReference type="ARBA" id="ARBA00023242"/>
    </source>
</evidence>
<dbReference type="InterPro" id="IPR001208">
    <property type="entry name" value="MCM_dom"/>
</dbReference>
<reference evidence="12" key="1">
    <citation type="journal article" date="2022" name="Proc. Natl. Acad. Sci. U.S.A.">
        <title>Life cycle and functional genomics of the unicellular red alga Galdieria for elucidating algal and plant evolution and industrial use.</title>
        <authorList>
            <person name="Hirooka S."/>
            <person name="Itabashi T."/>
            <person name="Ichinose T.M."/>
            <person name="Onuma R."/>
            <person name="Fujiwara T."/>
            <person name="Yamashita S."/>
            <person name="Jong L.W."/>
            <person name="Tomita R."/>
            <person name="Iwane A.H."/>
            <person name="Miyagishima S.Y."/>
        </authorList>
    </citation>
    <scope>NUCLEOTIDE SEQUENCE</scope>
    <source>
        <strain evidence="12">NBRC 102759</strain>
    </source>
</reference>
<evidence type="ECO:0000256" key="6">
    <source>
        <dbReference type="ARBA" id="ARBA00023125"/>
    </source>
</evidence>
<evidence type="ECO:0000256" key="4">
    <source>
        <dbReference type="ARBA" id="ARBA00022741"/>
    </source>
</evidence>
<dbReference type="InterPro" id="IPR031327">
    <property type="entry name" value="MCM"/>
</dbReference>
<comment type="caution">
    <text evidence="12">The sequence shown here is derived from an EMBL/GenBank/DDBJ whole genome shotgun (WGS) entry which is preliminary data.</text>
</comment>
<dbReference type="Gene3D" id="2.20.28.10">
    <property type="match status" value="1"/>
</dbReference>
<keyword evidence="6 9" id="KW-0238">DNA-binding</keyword>
<evidence type="ECO:0000256" key="1">
    <source>
        <dbReference type="ARBA" id="ARBA00004123"/>
    </source>
</evidence>
<dbReference type="InterPro" id="IPR033762">
    <property type="entry name" value="MCM_OB"/>
</dbReference>
<feature type="domain" description="MCM C-terminal AAA(+) ATPase" evidence="11">
    <location>
        <begin position="376"/>
        <end position="584"/>
    </location>
</feature>
<keyword evidence="4 9" id="KW-0547">Nucleotide-binding</keyword>
<dbReference type="EMBL" id="BQMJ01000017">
    <property type="protein sequence ID" value="GJQ10624.1"/>
    <property type="molecule type" value="Genomic_DNA"/>
</dbReference>
<dbReference type="SMART" id="SM00350">
    <property type="entry name" value="MCM"/>
    <property type="match status" value="1"/>
</dbReference>
<evidence type="ECO:0000256" key="10">
    <source>
        <dbReference type="SAM" id="Coils"/>
    </source>
</evidence>
<dbReference type="Gene3D" id="3.40.50.300">
    <property type="entry name" value="P-loop containing nucleotide triphosphate hydrolases"/>
    <property type="match status" value="1"/>
</dbReference>
<dbReference type="PROSITE" id="PS50051">
    <property type="entry name" value="MCM_2"/>
    <property type="match status" value="1"/>
</dbReference>
<feature type="coiled-coil region" evidence="10">
    <location>
        <begin position="653"/>
        <end position="708"/>
    </location>
</feature>
<dbReference type="EC" id="3.6.4.12" evidence="3"/>
<dbReference type="GO" id="GO:0006310">
    <property type="term" value="P:DNA recombination"/>
    <property type="evidence" value="ECO:0007669"/>
    <property type="project" value="UniProtKB-ARBA"/>
</dbReference>
<keyword evidence="7" id="KW-0539">Nucleus</keyword>
<dbReference type="Pfam" id="PF00493">
    <property type="entry name" value="MCM"/>
    <property type="match status" value="1"/>
</dbReference>
<dbReference type="GO" id="GO:0005524">
    <property type="term" value="F:ATP binding"/>
    <property type="evidence" value="ECO:0007669"/>
    <property type="project" value="UniProtKB-KW"/>
</dbReference>
<dbReference type="GO" id="GO:0005634">
    <property type="term" value="C:nucleus"/>
    <property type="evidence" value="ECO:0007669"/>
    <property type="project" value="UniProtKB-SubCell"/>
</dbReference>
<keyword evidence="5 9" id="KW-0067">ATP-binding</keyword>
<protein>
    <recommendedName>
        <fullName evidence="3">DNA helicase</fullName>
        <ecNumber evidence="3">3.6.4.12</ecNumber>
    </recommendedName>
    <alternativeName>
        <fullName evidence="8">Minichromosome maintenance 8</fullName>
    </alternativeName>
</protein>
<sequence length="808" mass="90902">MDWDILTPSQPARLSINRKAGRWNSEEGWQAYFPEEADTELIDSEAHRTKFEGRKTIVETLYHFFENQGTGLLQKAVEGKKTGTFVSSIFVDYRAFKKSCPIPDFENAICNIPEETIPCLSLAAIRFLEQLSEQIEQQSINETHDCQYSHTFLEALKSIPPVNPGARPWVRFYNLEQSTPLKDLKAAFVGKLVSVTGTVIRVSNIRQQVLTIPFICCRCGNEILKYLPDYKYCVPHKCISDTCKSKMFKPVRNRALTVDWQKIRIQEAGNETNSKEAGRMPRMIDIELTGDLIDSCHPGDVVSVCGIIKVLPVSGENGNRNEQTQKSLHHLYIDANSVIKGSKGFLSEENIHLMKPLKFRREDIAVFKKIAQEDDAFSILVKSLCPSIYGNDIIKAGLTLILFGGESKKDSNYQDNQSIRSDLHCLLVGDPGLGKSQMLKSICDLSPRGVYVSGNSSSAAGLTVTVVKEQGSGDYSLEAGALVLGDQGICCVDEFDKMRNEHQALLETMEQQRVSIAKAGILCSLSARTSVIAAANPCKGHYDSSKTISDNLRMSPQLLSRFDLIFLMLDKPHESKDRQLAEYVTSMHLKQSQKASDARRSYGEPGSQLRLTNSEISLTTRLEKTIPKDKLLSHSIFRRYVSFATSTIKPQLNSSAKKVLQELYLELRRQNKQETDPIPVTTRLLESLVRLTEARARSELRNEATEDDAKDVVEIMRHSIIATQGQTSSKLKGPKRASQAAQFKKFLRILQAEASRTSKTLFSNEDLKELGKRLSIPNEQVKELVERLNYEGFLIRKRDQWKLMTCDL</sequence>
<accession>A0A9C7PUS7</accession>
<dbReference type="GO" id="GO:0006260">
    <property type="term" value="P:DNA replication"/>
    <property type="evidence" value="ECO:0007669"/>
    <property type="project" value="InterPro"/>
</dbReference>
<gene>
    <name evidence="12" type="ORF">GpartN1_g2415.t1</name>
</gene>
<dbReference type="InterPro" id="IPR056875">
    <property type="entry name" value="MCM8/REC_WHD"/>
</dbReference>
<dbReference type="InterPro" id="IPR041562">
    <property type="entry name" value="MCM_lid"/>
</dbReference>
<dbReference type="PRINTS" id="PR01657">
    <property type="entry name" value="MCMFAMILY"/>
</dbReference>
<reference evidence="12" key="2">
    <citation type="submission" date="2022-01" db="EMBL/GenBank/DDBJ databases">
        <authorList>
            <person name="Hirooka S."/>
            <person name="Miyagishima S.Y."/>
        </authorList>
    </citation>
    <scope>NUCLEOTIDE SEQUENCE</scope>
    <source>
        <strain evidence="12">NBRC 102759</strain>
    </source>
</reference>